<dbReference type="SUPFAM" id="SSF51197">
    <property type="entry name" value="Clavaminate synthase-like"/>
    <property type="match status" value="1"/>
</dbReference>
<protein>
    <recommendedName>
        <fullName evidence="7">TauD/TfdA-like domain-containing protein</fullName>
    </recommendedName>
</protein>
<dbReference type="AlphaFoldDB" id="A0ABD0J8K9"/>
<evidence type="ECO:0000313" key="9">
    <source>
        <dbReference type="Proteomes" id="UP001519460"/>
    </source>
</evidence>
<comment type="caution">
    <text evidence="8">The sequence shown here is derived from an EMBL/GenBank/DDBJ whole genome shotgun (WGS) entry which is preliminary data.</text>
</comment>
<sequence length="389" mass="44771">DKEMETVGRCLKSLRTFTLLRMLMLILPFCKLFVYVKIEIVHYENIEIGCVPSKLGSGDDAITQILTCGRDIRFQPLLPRPNICNVTEAPTQPHPKPLHQLHYRPAPLGVEVRSVDLKDPDLPDSLVQQVRRDVHRHRLLIFKDQGVINGTRHVEIARWFGELKSDWKNHPRSPHKHIIRLSNDKREGLGGVGATGWHIDGSFYEKPYSVALYHIIAVPERGDTAFVPFKELVESLSPETRARWDRLWRVDHRWEGRNPLLYSHPVTGHPNHFFYSHPVTGHPALCFHNGGTNAFVWDYGTDQERQTDARETQLLLREIHHEITKDNNRLVYSHKWKAGDFIIADNLALGHYATPESQLPVSKIGLRILHRAVVEGKWPPRKKVQTGDN</sequence>
<keyword evidence="6" id="KW-0472">Membrane</keyword>
<evidence type="ECO:0000256" key="5">
    <source>
        <dbReference type="ARBA" id="ARBA00023004"/>
    </source>
</evidence>
<keyword evidence="9" id="KW-1185">Reference proteome</keyword>
<dbReference type="Pfam" id="PF02668">
    <property type="entry name" value="TauD"/>
    <property type="match status" value="1"/>
</dbReference>
<comment type="similarity">
    <text evidence="1">Belongs to the TfdA dioxygenase family.</text>
</comment>
<dbReference type="InterPro" id="IPR003819">
    <property type="entry name" value="TauD/TfdA-like"/>
</dbReference>
<evidence type="ECO:0000313" key="8">
    <source>
        <dbReference type="EMBL" id="KAK7465206.1"/>
    </source>
</evidence>
<feature type="transmembrane region" description="Helical" evidence="6">
    <location>
        <begin position="19"/>
        <end position="36"/>
    </location>
</feature>
<feature type="domain" description="TauD/TfdA-like" evidence="7">
    <location>
        <begin position="105"/>
        <end position="355"/>
    </location>
</feature>
<dbReference type="Gene3D" id="3.60.130.10">
    <property type="entry name" value="Clavaminate synthase-like"/>
    <property type="match status" value="1"/>
</dbReference>
<feature type="non-terminal residue" evidence="8">
    <location>
        <position position="1"/>
    </location>
</feature>
<keyword evidence="5" id="KW-0408">Iron</keyword>
<gene>
    <name evidence="8" type="ORF">BaRGS_00037610</name>
</gene>
<organism evidence="8 9">
    <name type="scientific">Batillaria attramentaria</name>
    <dbReference type="NCBI Taxonomy" id="370345"/>
    <lineage>
        <taxon>Eukaryota</taxon>
        <taxon>Metazoa</taxon>
        <taxon>Spiralia</taxon>
        <taxon>Lophotrochozoa</taxon>
        <taxon>Mollusca</taxon>
        <taxon>Gastropoda</taxon>
        <taxon>Caenogastropoda</taxon>
        <taxon>Sorbeoconcha</taxon>
        <taxon>Cerithioidea</taxon>
        <taxon>Batillariidae</taxon>
        <taxon>Batillaria</taxon>
    </lineage>
</organism>
<dbReference type="Proteomes" id="UP001519460">
    <property type="component" value="Unassembled WGS sequence"/>
</dbReference>
<keyword evidence="4" id="KW-0560">Oxidoreductase</keyword>
<keyword evidence="3" id="KW-0223">Dioxygenase</keyword>
<evidence type="ECO:0000256" key="3">
    <source>
        <dbReference type="ARBA" id="ARBA00022964"/>
    </source>
</evidence>
<dbReference type="PANTHER" id="PTHR43779">
    <property type="entry name" value="DIOXYGENASE RV0097-RELATED"/>
    <property type="match status" value="1"/>
</dbReference>
<evidence type="ECO:0000256" key="4">
    <source>
        <dbReference type="ARBA" id="ARBA00023002"/>
    </source>
</evidence>
<accession>A0ABD0J8K9</accession>
<reference evidence="8 9" key="1">
    <citation type="journal article" date="2023" name="Sci. Data">
        <title>Genome assembly of the Korean intertidal mud-creeper Batillaria attramentaria.</title>
        <authorList>
            <person name="Patra A.K."/>
            <person name="Ho P.T."/>
            <person name="Jun S."/>
            <person name="Lee S.J."/>
            <person name="Kim Y."/>
            <person name="Won Y.J."/>
        </authorList>
    </citation>
    <scope>NUCLEOTIDE SEQUENCE [LARGE SCALE GENOMIC DNA]</scope>
    <source>
        <strain evidence="8">Wonlab-2016</strain>
    </source>
</reference>
<dbReference type="GO" id="GO:0046872">
    <property type="term" value="F:metal ion binding"/>
    <property type="evidence" value="ECO:0007669"/>
    <property type="project" value="UniProtKB-KW"/>
</dbReference>
<keyword evidence="6" id="KW-1133">Transmembrane helix</keyword>
<evidence type="ECO:0000256" key="2">
    <source>
        <dbReference type="ARBA" id="ARBA00022723"/>
    </source>
</evidence>
<keyword evidence="6" id="KW-0812">Transmembrane</keyword>
<name>A0ABD0J8K9_9CAEN</name>
<keyword evidence="2" id="KW-0479">Metal-binding</keyword>
<dbReference type="EMBL" id="JACVVK020000570">
    <property type="protein sequence ID" value="KAK7465206.1"/>
    <property type="molecule type" value="Genomic_DNA"/>
</dbReference>
<evidence type="ECO:0000256" key="6">
    <source>
        <dbReference type="SAM" id="Phobius"/>
    </source>
</evidence>
<evidence type="ECO:0000259" key="7">
    <source>
        <dbReference type="Pfam" id="PF02668"/>
    </source>
</evidence>
<proteinExistence type="inferred from homology"/>
<dbReference type="InterPro" id="IPR051178">
    <property type="entry name" value="TfdA_dioxygenase"/>
</dbReference>
<dbReference type="PANTHER" id="PTHR43779:SF3">
    <property type="entry name" value="(3R)-3-[(CARBOXYMETHYL)AMINO]FATTY ACID OXYGENASE_DECARBOXYLASE"/>
    <property type="match status" value="1"/>
</dbReference>
<dbReference type="InterPro" id="IPR042098">
    <property type="entry name" value="TauD-like_sf"/>
</dbReference>
<evidence type="ECO:0000256" key="1">
    <source>
        <dbReference type="ARBA" id="ARBA00005896"/>
    </source>
</evidence>
<dbReference type="GO" id="GO:0051213">
    <property type="term" value="F:dioxygenase activity"/>
    <property type="evidence" value="ECO:0007669"/>
    <property type="project" value="UniProtKB-KW"/>
</dbReference>